<dbReference type="Proteomes" id="UP000562254">
    <property type="component" value="Unassembled WGS sequence"/>
</dbReference>
<evidence type="ECO:0000313" key="2">
    <source>
        <dbReference type="EMBL" id="MBB5690521.1"/>
    </source>
</evidence>
<accession>A0A840Y3E5</accession>
<comment type="caution">
    <text evidence="2">The sequence shown here is derived from an EMBL/GenBank/DDBJ whole genome shotgun (WGS) entry which is preliminary data.</text>
</comment>
<dbReference type="InterPro" id="IPR044855">
    <property type="entry name" value="CoA-Trfase_III_dom3_sf"/>
</dbReference>
<dbReference type="GO" id="GO:0033608">
    <property type="term" value="F:formyl-CoA transferase activity"/>
    <property type="evidence" value="ECO:0007669"/>
    <property type="project" value="UniProtKB-EC"/>
</dbReference>
<dbReference type="Gene3D" id="3.30.1540.10">
    <property type="entry name" value="formyl-coa transferase, domain 3"/>
    <property type="match status" value="1"/>
</dbReference>
<dbReference type="AlphaFoldDB" id="A0A840Y3E5"/>
<dbReference type="EC" id="2.8.3.16" evidence="2"/>
<proteinExistence type="predicted"/>
<dbReference type="PANTHER" id="PTHR48207:SF3">
    <property type="entry name" value="SUCCINATE--HYDROXYMETHYLGLUTARATE COA-TRANSFERASE"/>
    <property type="match status" value="1"/>
</dbReference>
<keyword evidence="1 2" id="KW-0808">Transferase</keyword>
<reference evidence="2 3" key="1">
    <citation type="submission" date="2020-08" db="EMBL/GenBank/DDBJ databases">
        <title>Genomic Encyclopedia of Type Strains, Phase IV (KMG-IV): sequencing the most valuable type-strain genomes for metagenomic binning, comparative biology and taxonomic classification.</title>
        <authorList>
            <person name="Goeker M."/>
        </authorList>
    </citation>
    <scope>NUCLEOTIDE SEQUENCE [LARGE SCALE GENOMIC DNA]</scope>
    <source>
        <strain evidence="2 3">DSM 25895</strain>
    </source>
</reference>
<evidence type="ECO:0000313" key="3">
    <source>
        <dbReference type="Proteomes" id="UP000562254"/>
    </source>
</evidence>
<dbReference type="PANTHER" id="PTHR48207">
    <property type="entry name" value="SUCCINATE--HYDROXYMETHYLGLUTARATE COA-TRANSFERASE"/>
    <property type="match status" value="1"/>
</dbReference>
<dbReference type="EMBL" id="JACIJE010000007">
    <property type="protein sequence ID" value="MBB5690521.1"/>
    <property type="molecule type" value="Genomic_DNA"/>
</dbReference>
<organism evidence="2 3">
    <name type="scientific">Neoroseomonas alkaliterrae</name>
    <dbReference type="NCBI Taxonomy" id="1452450"/>
    <lineage>
        <taxon>Bacteria</taxon>
        <taxon>Pseudomonadati</taxon>
        <taxon>Pseudomonadota</taxon>
        <taxon>Alphaproteobacteria</taxon>
        <taxon>Acetobacterales</taxon>
        <taxon>Acetobacteraceae</taxon>
        <taxon>Neoroseomonas</taxon>
    </lineage>
</organism>
<dbReference type="InterPro" id="IPR003673">
    <property type="entry name" value="CoA-Trfase_fam_III"/>
</dbReference>
<keyword evidence="3" id="KW-1185">Reference proteome</keyword>
<name>A0A840Y3E5_9PROT</name>
<protein>
    <submittedName>
        <fullName evidence="2">Formyl-CoA transferase</fullName>
        <ecNumber evidence="2">2.8.3.16</ecNumber>
    </submittedName>
</protein>
<dbReference type="RefSeq" id="WP_184485396.1">
    <property type="nucleotide sequence ID" value="NZ_JAAEDJ010000161.1"/>
</dbReference>
<sequence length="405" mass="44565">MPESPLDPKLAQETALPLAGIRVLDLTLARAGPTCVRHLADWGAEVIRIEPPRFNDGLGGAREGYDYQNLHRNKRSLALDLKTEEGKAAFFRLAQTADVLVENMRVKVKHRLGIGPEEVRAVNPRLVYASISGFGQTGPYSERAGVDQIAQGMGGMMTITGEPGRGPMRAGIPFVDLTAGNLLALAVMMALWERQRTGKGRWVHTSLLESMVFMLDLQAARYLMDGEVPGQAGNDHPVNIPMGAFETADKPVNIAASSPKMWAQFAEALGHPEWLEVEEWKTARGRSDNRKAVNAAIAAVMKQKPSEYWIELLERIGIPCGPINKVDEVFADPQVQHLRMAMPMRCPIRGDTHLVSSAINIEGHESHVWRNPPRLGEHSSEVLREAGYSEDDIARLKGLGVIVEE</sequence>
<dbReference type="InterPro" id="IPR050483">
    <property type="entry name" value="CoA-transferase_III_domain"/>
</dbReference>
<dbReference type="InterPro" id="IPR023606">
    <property type="entry name" value="CoA-Trfase_III_dom_1_sf"/>
</dbReference>
<dbReference type="Pfam" id="PF02515">
    <property type="entry name" value="CoA_transf_3"/>
    <property type="match status" value="1"/>
</dbReference>
<gene>
    <name evidence="2" type="ORF">FHS88_002656</name>
</gene>
<dbReference type="Gene3D" id="3.40.50.10540">
    <property type="entry name" value="Crotonobetainyl-coa:carnitine coa-transferase, domain 1"/>
    <property type="match status" value="1"/>
</dbReference>
<dbReference type="SUPFAM" id="SSF89796">
    <property type="entry name" value="CoA-transferase family III (CaiB/BaiF)"/>
    <property type="match status" value="1"/>
</dbReference>
<evidence type="ECO:0000256" key="1">
    <source>
        <dbReference type="ARBA" id="ARBA00022679"/>
    </source>
</evidence>